<protein>
    <submittedName>
        <fullName evidence="3">Putative 2,3-dihydro-3-hydroxy-anthranilate synthase</fullName>
    </submittedName>
</protein>
<dbReference type="PRINTS" id="PR01398">
    <property type="entry name" value="ISCHRISMTASE"/>
</dbReference>
<dbReference type="SUPFAM" id="SSF52499">
    <property type="entry name" value="Isochorismatase-like hydrolases"/>
    <property type="match status" value="1"/>
</dbReference>
<dbReference type="Pfam" id="PF00857">
    <property type="entry name" value="Isochorismatase"/>
    <property type="match status" value="1"/>
</dbReference>
<dbReference type="InterPro" id="IPR050272">
    <property type="entry name" value="Isochorismatase-like_hydrls"/>
</dbReference>
<dbReference type="InterPro" id="IPR016291">
    <property type="entry name" value="Isochorismatase"/>
</dbReference>
<accession>A0A068CMF9</accession>
<sequence length="190" mass="21124">MPTGGVDWQVSPDRAVLLVHDMQNYFLEPLGPEMRSRLVDNAAALRKRCVDSGMRVAYTAQPGRMSEEDRGLLRDFWGPGMTSSAADRSIVAELAPEAADWNLLKWRYSAFFRTDLLQRMRAEGRDQLVITGVYGHIGILTTALEAYANDIRVFLVGDAIGDFSEADHRMTLRHAASCCAKVTDMDGLLT</sequence>
<dbReference type="PANTHER" id="PTHR43540:SF3">
    <property type="entry name" value="ENTEROBACTIN SYNTHASE COMPONENT B"/>
    <property type="match status" value="1"/>
</dbReference>
<dbReference type="PANTHER" id="PTHR43540">
    <property type="entry name" value="PEROXYUREIDOACRYLATE/UREIDOACRYLATE AMIDOHYDROLASE-RELATED"/>
    <property type="match status" value="1"/>
</dbReference>
<evidence type="ECO:0000256" key="1">
    <source>
        <dbReference type="ARBA" id="ARBA00022801"/>
    </source>
</evidence>
<name>A0A068CMF9_9ACTN</name>
<dbReference type="InterPro" id="IPR000868">
    <property type="entry name" value="Isochorismatase-like_dom"/>
</dbReference>
<gene>
    <name evidence="3" type="primary">mpz3</name>
</gene>
<dbReference type="InterPro" id="IPR036380">
    <property type="entry name" value="Isochorismatase-like_sf"/>
</dbReference>
<keyword evidence="1" id="KW-0378">Hydrolase</keyword>
<organism evidence="3">
    <name type="scientific">Streptomyces sp. SpC080624SC-11</name>
    <dbReference type="NCBI Taxonomy" id="663935"/>
    <lineage>
        <taxon>Bacteria</taxon>
        <taxon>Bacillati</taxon>
        <taxon>Actinomycetota</taxon>
        <taxon>Actinomycetes</taxon>
        <taxon>Kitasatosporales</taxon>
        <taxon>Streptomycetaceae</taxon>
        <taxon>Streptomyces</taxon>
    </lineage>
</organism>
<proteinExistence type="predicted"/>
<feature type="domain" description="Isochorismatase-like" evidence="2">
    <location>
        <begin position="16"/>
        <end position="185"/>
    </location>
</feature>
<dbReference type="Gene3D" id="3.40.50.850">
    <property type="entry name" value="Isochorismatase-like"/>
    <property type="match status" value="1"/>
</dbReference>
<evidence type="ECO:0000313" key="3">
    <source>
        <dbReference type="EMBL" id="AID21773.1"/>
    </source>
</evidence>
<dbReference type="AlphaFoldDB" id="A0A068CMF9"/>
<evidence type="ECO:0000259" key="2">
    <source>
        <dbReference type="Pfam" id="PF00857"/>
    </source>
</evidence>
<reference evidence="3" key="1">
    <citation type="journal article" date="2014" name="PLoS ONE">
        <title>Genome-based discovery of a novel membrane-bound 1,6-dihydroxyphenazine prenyltransferase from a marine actinomycete.</title>
        <authorList>
            <person name="Zeyhle P."/>
            <person name="Bauer J.S."/>
            <person name="Kalinowski J."/>
            <person name="Shin-Ya K."/>
            <person name="Gross H."/>
            <person name="Heide L."/>
        </authorList>
    </citation>
    <scope>NUCLEOTIDE SEQUENCE</scope>
    <source>
        <strain evidence="3">SpC080624SC-11</strain>
    </source>
</reference>
<dbReference type="GO" id="GO:0008908">
    <property type="term" value="F:isochorismatase activity"/>
    <property type="evidence" value="ECO:0007669"/>
    <property type="project" value="InterPro"/>
</dbReference>
<dbReference type="EMBL" id="KF808339">
    <property type="protein sequence ID" value="AID21773.1"/>
    <property type="molecule type" value="Genomic_DNA"/>
</dbReference>